<evidence type="ECO:0000313" key="2">
    <source>
        <dbReference type="Proteomes" id="UP001154282"/>
    </source>
</evidence>
<evidence type="ECO:0000313" key="1">
    <source>
        <dbReference type="EMBL" id="CAI0557887.1"/>
    </source>
</evidence>
<organism evidence="1 2">
    <name type="scientific">Linum tenue</name>
    <dbReference type="NCBI Taxonomy" id="586396"/>
    <lineage>
        <taxon>Eukaryota</taxon>
        <taxon>Viridiplantae</taxon>
        <taxon>Streptophyta</taxon>
        <taxon>Embryophyta</taxon>
        <taxon>Tracheophyta</taxon>
        <taxon>Spermatophyta</taxon>
        <taxon>Magnoliopsida</taxon>
        <taxon>eudicotyledons</taxon>
        <taxon>Gunneridae</taxon>
        <taxon>Pentapetalae</taxon>
        <taxon>rosids</taxon>
        <taxon>fabids</taxon>
        <taxon>Malpighiales</taxon>
        <taxon>Linaceae</taxon>
        <taxon>Linum</taxon>
    </lineage>
</organism>
<accession>A0AAV0RMW6</accession>
<reference evidence="1" key="1">
    <citation type="submission" date="2022-08" db="EMBL/GenBank/DDBJ databases">
        <authorList>
            <person name="Gutierrez-Valencia J."/>
        </authorList>
    </citation>
    <scope>NUCLEOTIDE SEQUENCE</scope>
</reference>
<dbReference type="AlphaFoldDB" id="A0AAV0RMW6"/>
<protein>
    <recommendedName>
        <fullName evidence="3">Secreted protein</fullName>
    </recommendedName>
</protein>
<dbReference type="EMBL" id="CAMGYJ010000011">
    <property type="protein sequence ID" value="CAI0557887.1"/>
    <property type="molecule type" value="Genomic_DNA"/>
</dbReference>
<sequence length="92" mass="10633">MRRFYQEPALILSVYSCVLQHTPVVLDCERQGKQCDRRLKLKSNSQISKKTADNKVRKGSRQKDRLVWNGNSVIGWLTVCFSESRIVIAITH</sequence>
<proteinExistence type="predicted"/>
<name>A0AAV0RMW6_9ROSI</name>
<gene>
    <name evidence="1" type="ORF">LITE_LOCUS48528</name>
</gene>
<comment type="caution">
    <text evidence="1">The sequence shown here is derived from an EMBL/GenBank/DDBJ whole genome shotgun (WGS) entry which is preliminary data.</text>
</comment>
<dbReference type="Proteomes" id="UP001154282">
    <property type="component" value="Unassembled WGS sequence"/>
</dbReference>
<keyword evidence="2" id="KW-1185">Reference proteome</keyword>
<evidence type="ECO:0008006" key="3">
    <source>
        <dbReference type="Google" id="ProtNLM"/>
    </source>
</evidence>